<accession>A0A2T6ZEF8</accession>
<keyword evidence="3" id="KW-1185">Reference proteome</keyword>
<organism evidence="2 3">
    <name type="scientific">Tuber borchii</name>
    <name type="common">White truffle</name>
    <dbReference type="NCBI Taxonomy" id="42251"/>
    <lineage>
        <taxon>Eukaryota</taxon>
        <taxon>Fungi</taxon>
        <taxon>Dikarya</taxon>
        <taxon>Ascomycota</taxon>
        <taxon>Pezizomycotina</taxon>
        <taxon>Pezizomycetes</taxon>
        <taxon>Pezizales</taxon>
        <taxon>Tuberaceae</taxon>
        <taxon>Tuber</taxon>
    </lineage>
</organism>
<comment type="caution">
    <text evidence="2">The sequence shown here is derived from an EMBL/GenBank/DDBJ whole genome shotgun (WGS) entry which is preliminary data.</text>
</comment>
<feature type="chain" id="PRO_5015524371" description="Ig-like domain-containing protein" evidence="1">
    <location>
        <begin position="23"/>
        <end position="178"/>
    </location>
</feature>
<evidence type="ECO:0000313" key="2">
    <source>
        <dbReference type="EMBL" id="PUU73826.1"/>
    </source>
</evidence>
<reference evidence="2 3" key="1">
    <citation type="submission" date="2017-04" db="EMBL/GenBank/DDBJ databases">
        <title>Draft genome sequence of Tuber borchii Vittad., a whitish edible truffle.</title>
        <authorList>
            <consortium name="DOE Joint Genome Institute"/>
            <person name="Murat C."/>
            <person name="Kuo A."/>
            <person name="Barry K.W."/>
            <person name="Clum A."/>
            <person name="Dockter R.B."/>
            <person name="Fauchery L."/>
            <person name="Iotti M."/>
            <person name="Kohler A."/>
            <person name="Labutti K."/>
            <person name="Lindquist E.A."/>
            <person name="Lipzen A."/>
            <person name="Ohm R.A."/>
            <person name="Wang M."/>
            <person name="Grigoriev I.V."/>
            <person name="Zambonelli A."/>
            <person name="Martin F.M."/>
        </authorList>
    </citation>
    <scope>NUCLEOTIDE SEQUENCE [LARGE SCALE GENOMIC DNA]</scope>
    <source>
        <strain evidence="2 3">Tbo3840</strain>
    </source>
</reference>
<evidence type="ECO:0000256" key="1">
    <source>
        <dbReference type="SAM" id="SignalP"/>
    </source>
</evidence>
<dbReference type="Proteomes" id="UP000244722">
    <property type="component" value="Unassembled WGS sequence"/>
</dbReference>
<gene>
    <name evidence="2" type="ORF">B9Z19DRAFT_1094340</name>
</gene>
<keyword evidence="1" id="KW-0732">Signal</keyword>
<dbReference type="EMBL" id="NESQ01000344">
    <property type="protein sequence ID" value="PUU73826.1"/>
    <property type="molecule type" value="Genomic_DNA"/>
</dbReference>
<evidence type="ECO:0008006" key="4">
    <source>
        <dbReference type="Google" id="ProtNLM"/>
    </source>
</evidence>
<proteinExistence type="predicted"/>
<name>A0A2T6ZEF8_TUBBO</name>
<evidence type="ECO:0000313" key="3">
    <source>
        <dbReference type="Proteomes" id="UP000244722"/>
    </source>
</evidence>
<protein>
    <recommendedName>
        <fullName evidence="4">Ig-like domain-containing protein</fullName>
    </recommendedName>
</protein>
<sequence length="178" mass="19918">MFTSKITIILFFFMAFALLALTHPVEDQPESQTFATTPEDVAALAIINDPTPKFFANITFTDEVTLQNITAQASYICDTTSGSPSVHWLREISGRLRGEFHNQQCKQRNELGSRCTQLIAMGDAAASICGSYTRWFACDYVGFAGFWITDHCAWNGLAGGRFFVEDKFDTKFTFHKPS</sequence>
<dbReference type="OrthoDB" id="5344540at2759"/>
<dbReference type="AlphaFoldDB" id="A0A2T6ZEF8"/>
<feature type="signal peptide" evidence="1">
    <location>
        <begin position="1"/>
        <end position="22"/>
    </location>
</feature>